<evidence type="ECO:0000313" key="2">
    <source>
        <dbReference type="Proteomes" id="UP000254266"/>
    </source>
</evidence>
<dbReference type="EMBL" id="QFXC01000011">
    <property type="protein sequence ID" value="RDH82833.1"/>
    <property type="molecule type" value="Genomic_DNA"/>
</dbReference>
<reference evidence="1 2" key="1">
    <citation type="journal article" date="2018" name="ISME J.">
        <title>Endosymbiont genomes yield clues of tubeworm success.</title>
        <authorList>
            <person name="Li Y."/>
            <person name="Liles M.R."/>
            <person name="Halanych K.M."/>
        </authorList>
    </citation>
    <scope>NUCLEOTIDE SEQUENCE [LARGE SCALE GENOMIC DNA]</scope>
    <source>
        <strain evidence="1">A1464</strain>
    </source>
</reference>
<evidence type="ECO:0000313" key="1">
    <source>
        <dbReference type="EMBL" id="RDH82833.1"/>
    </source>
</evidence>
<proteinExistence type="predicted"/>
<gene>
    <name evidence="1" type="ORF">DIZ80_11210</name>
</gene>
<dbReference type="Proteomes" id="UP000254266">
    <property type="component" value="Unassembled WGS sequence"/>
</dbReference>
<comment type="caution">
    <text evidence="1">The sequence shown here is derived from an EMBL/GenBank/DDBJ whole genome shotgun (WGS) entry which is preliminary data.</text>
</comment>
<organism evidence="1 2">
    <name type="scientific">endosymbiont of Galathealinum brachiosum</name>
    <dbReference type="NCBI Taxonomy" id="2200906"/>
    <lineage>
        <taxon>Bacteria</taxon>
        <taxon>Pseudomonadati</taxon>
        <taxon>Pseudomonadota</taxon>
        <taxon>Gammaproteobacteria</taxon>
        <taxon>sulfur-oxidizing symbionts</taxon>
    </lineage>
</organism>
<keyword evidence="2" id="KW-1185">Reference proteome</keyword>
<dbReference type="AlphaFoldDB" id="A0A370DD98"/>
<name>A0A370DD98_9GAMM</name>
<protein>
    <submittedName>
        <fullName evidence="1">Uncharacterized protein</fullName>
    </submittedName>
</protein>
<sequence>MNIHLKLFTNTNNEDKTKKLFSKFINNLNCEYVNLNIEPYHKGGYICSFEIKTTKEKWPEVILYSLSKAQIVGRGWAIHGNIETELDAWSNEATISGIESIQLHVQKSG</sequence>
<accession>A0A370DD98</accession>